<dbReference type="Gene3D" id="3.30.710.10">
    <property type="entry name" value="Potassium Channel Kv1.1, Chain A"/>
    <property type="match status" value="1"/>
</dbReference>
<organism evidence="2 3">
    <name type="scientific">Colletotrichum chlorophyti</name>
    <dbReference type="NCBI Taxonomy" id="708187"/>
    <lineage>
        <taxon>Eukaryota</taxon>
        <taxon>Fungi</taxon>
        <taxon>Dikarya</taxon>
        <taxon>Ascomycota</taxon>
        <taxon>Pezizomycotina</taxon>
        <taxon>Sordariomycetes</taxon>
        <taxon>Hypocreomycetidae</taxon>
        <taxon>Glomerellales</taxon>
        <taxon>Glomerellaceae</taxon>
        <taxon>Colletotrichum</taxon>
    </lineage>
</organism>
<evidence type="ECO:0000313" key="2">
    <source>
        <dbReference type="EMBL" id="OLN87049.1"/>
    </source>
</evidence>
<sequence length="353" mass="39128">MSTSPRTESPPAPELTKLDPRGDVIFLVGCAFGDETPARRFRVCSRTMARVSPVFDRMLHGNFSESKPGSETHSSASGTPGASDWVVKLPDDRPDTFMIFLSIAHGRFRGVPKVLSIDSFYELTALTHYYDATPLLAPWLHRWVSGIGEAPTSSGGEGRLGLPKVLWISWVVGHKQLFEGTARRLVMESEGGLFGEESGLLDLNMPPDIIERIAEIRTQTIQSIMEIFGDLIAKLIVVDEGPRWCRHASYMGPHRCESMILGSMTFCLTRAGLWPIPEAEDVEESVLALYSTLMNLVIHDIGRPEEKGGVDHAECNPRGFLMGRIKRVLGDIPSPVGELHVEQLDRQIERLLV</sequence>
<accession>A0A1Q8RRU1</accession>
<dbReference type="Proteomes" id="UP000186583">
    <property type="component" value="Unassembled WGS sequence"/>
</dbReference>
<evidence type="ECO:0008006" key="4">
    <source>
        <dbReference type="Google" id="ProtNLM"/>
    </source>
</evidence>
<keyword evidence="3" id="KW-1185">Reference proteome</keyword>
<evidence type="ECO:0000256" key="1">
    <source>
        <dbReference type="SAM" id="MobiDB-lite"/>
    </source>
</evidence>
<name>A0A1Q8RRU1_9PEZI</name>
<feature type="region of interest" description="Disordered" evidence="1">
    <location>
        <begin position="62"/>
        <end position="82"/>
    </location>
</feature>
<reference evidence="2 3" key="1">
    <citation type="submission" date="2016-11" db="EMBL/GenBank/DDBJ databases">
        <title>Draft Genome Assembly of Colletotrichum chlorophyti a pathogen of herbaceous plants.</title>
        <authorList>
            <person name="Gan P."/>
            <person name="Narusaka M."/>
            <person name="Tsushima A."/>
            <person name="Narusaka Y."/>
            <person name="Takano Y."/>
            <person name="Shirasu K."/>
        </authorList>
    </citation>
    <scope>NUCLEOTIDE SEQUENCE [LARGE SCALE GENOMIC DNA]</scope>
    <source>
        <strain evidence="2 3">NTL11</strain>
    </source>
</reference>
<gene>
    <name evidence="2" type="ORF">CCHL11_06489</name>
</gene>
<comment type="caution">
    <text evidence="2">The sequence shown here is derived from an EMBL/GenBank/DDBJ whole genome shotgun (WGS) entry which is preliminary data.</text>
</comment>
<dbReference type="CDD" id="cd18186">
    <property type="entry name" value="BTB_POZ_ZBTB_KLHL-like"/>
    <property type="match status" value="1"/>
</dbReference>
<dbReference type="STRING" id="708187.A0A1Q8RRU1"/>
<dbReference type="EMBL" id="MPGH01000105">
    <property type="protein sequence ID" value="OLN87049.1"/>
    <property type="molecule type" value="Genomic_DNA"/>
</dbReference>
<feature type="compositionally biased region" description="Polar residues" evidence="1">
    <location>
        <begin position="63"/>
        <end position="80"/>
    </location>
</feature>
<dbReference type="InterPro" id="IPR011333">
    <property type="entry name" value="SKP1/BTB/POZ_sf"/>
</dbReference>
<dbReference type="OrthoDB" id="5275938at2759"/>
<proteinExistence type="predicted"/>
<protein>
    <recommendedName>
        <fullName evidence="4">BTB domain-containing protein</fullName>
    </recommendedName>
</protein>
<dbReference type="AlphaFoldDB" id="A0A1Q8RRU1"/>
<evidence type="ECO:0000313" key="3">
    <source>
        <dbReference type="Proteomes" id="UP000186583"/>
    </source>
</evidence>